<gene>
    <name evidence="1" type="ORF">JDW22_12725</name>
</gene>
<dbReference type="RefSeq" id="WP_200523355.1">
    <property type="nucleotide sequence ID" value="NZ_JAEHNZ010000006.1"/>
</dbReference>
<organism evidence="1 2">
    <name type="scientific">Kingella bonacorsii</name>
    <dbReference type="NCBI Taxonomy" id="2796361"/>
    <lineage>
        <taxon>Bacteria</taxon>
        <taxon>Pseudomonadati</taxon>
        <taxon>Pseudomonadota</taxon>
        <taxon>Betaproteobacteria</taxon>
        <taxon>Neisseriales</taxon>
        <taxon>Neisseriaceae</taxon>
        <taxon>Kingella</taxon>
    </lineage>
</organism>
<protein>
    <submittedName>
        <fullName evidence="1">Uncharacterized protein</fullName>
    </submittedName>
</protein>
<evidence type="ECO:0000313" key="1">
    <source>
        <dbReference type="EMBL" id="MBK0397408.1"/>
    </source>
</evidence>
<keyword evidence="2" id="KW-1185">Reference proteome</keyword>
<name>A0ABS1BW66_9NEIS</name>
<proteinExistence type="predicted"/>
<reference evidence="1 2" key="1">
    <citation type="journal article" date="2021" name="Pathogens">
        <title>Isolation and Characterization of Kingella bonacorsii sp. nov., A Novel Kingella Species Detected in a Stable Periodontitis Subject.</title>
        <authorList>
            <person name="Antezack A."/>
            <person name="Boxberger M."/>
            <person name="Rolland C."/>
            <person name="Monnet-Corti V."/>
            <person name="La Scola B."/>
        </authorList>
    </citation>
    <scope>NUCLEOTIDE SEQUENCE [LARGE SCALE GENOMIC DNA]</scope>
    <source>
        <strain evidence="1 2">Marseille-Q4569</strain>
    </source>
</reference>
<comment type="caution">
    <text evidence="1">The sequence shown here is derived from an EMBL/GenBank/DDBJ whole genome shotgun (WGS) entry which is preliminary data.</text>
</comment>
<dbReference type="EMBL" id="JAEHNZ010000006">
    <property type="protein sequence ID" value="MBK0397408.1"/>
    <property type="molecule type" value="Genomic_DNA"/>
</dbReference>
<evidence type="ECO:0000313" key="2">
    <source>
        <dbReference type="Proteomes" id="UP000614058"/>
    </source>
</evidence>
<accession>A0ABS1BW66</accession>
<dbReference type="Proteomes" id="UP000614058">
    <property type="component" value="Unassembled WGS sequence"/>
</dbReference>
<sequence length="95" mass="10598">MLSKQEQRELLLLQCDLARVKLRCTQQQAAQRKQAAQAKSGVVWQLADAAGEAVRHADGLKLAMLPAKWKHRAAVLLGLMALEWAERRATGKRGR</sequence>